<name>A0A829H6J5_LACPA</name>
<evidence type="ECO:0000313" key="1">
    <source>
        <dbReference type="EMBL" id="EPC72887.1"/>
    </source>
</evidence>
<sequence length="238" mass="27386">MLFIHLVALNRTSGRATAYHFASPNISEVIAEKKRVISFLSGQKVKPSISFQVVPTESASYDSVNSYNSYFEPFKPTEDLKTFGESIHVTQALNSVDVASYLERKFHFSSYTLQKMLYFVYSEFLVRFQRPPFRADFIAFANGPVDYDVYEKRRWNRDSMGLNYGFEEKAFGSKDGKIIIDLIDFVNGKYEKCFQNMNDEGSNLTHRKGTPWSIAHAQGYNAPITDNLILKYHSRETI</sequence>
<reference evidence="1 2" key="1">
    <citation type="journal article" date="2013" name="PLoS ONE">
        <title>Lactobacillus paracasei comparative genomics: towards species pan-genome definition and exploitation of diversity.</title>
        <authorList>
            <person name="Smokvina T."/>
            <person name="Wels M."/>
            <person name="Polka J."/>
            <person name="Chervaux C."/>
            <person name="Brisse S."/>
            <person name="Boekhorst J."/>
            <person name="van Hylckama Vlieg J.E."/>
            <person name="Siezen R.J."/>
        </authorList>
    </citation>
    <scope>NUCLEOTIDE SEQUENCE [LARGE SCALE GENOMIC DNA]</scope>
    <source>
        <strain evidence="1 2">Lpp41</strain>
    </source>
</reference>
<proteinExistence type="predicted"/>
<accession>A0A829H6J5</accession>
<evidence type="ECO:0000313" key="2">
    <source>
        <dbReference type="Proteomes" id="UP000014244"/>
    </source>
</evidence>
<dbReference type="AlphaFoldDB" id="A0A829H6J5"/>
<dbReference type="Proteomes" id="UP000014244">
    <property type="component" value="Unassembled WGS sequence"/>
</dbReference>
<comment type="caution">
    <text evidence="1">The sequence shown here is derived from an EMBL/GenBank/DDBJ whole genome shotgun (WGS) entry which is preliminary data.</text>
</comment>
<organism evidence="1 2">
    <name type="scientific">Lacticaseibacillus paracasei subsp. paracasei Lpp41</name>
    <dbReference type="NCBI Taxonomy" id="1256208"/>
    <lineage>
        <taxon>Bacteria</taxon>
        <taxon>Bacillati</taxon>
        <taxon>Bacillota</taxon>
        <taxon>Bacilli</taxon>
        <taxon>Lactobacillales</taxon>
        <taxon>Lactobacillaceae</taxon>
        <taxon>Lacticaseibacillus</taxon>
    </lineage>
</organism>
<protein>
    <recommendedName>
        <fullName evidence="3">Antitoxin SocA-like Panacea domain-containing protein</fullName>
    </recommendedName>
</protein>
<evidence type="ECO:0008006" key="3">
    <source>
        <dbReference type="Google" id="ProtNLM"/>
    </source>
</evidence>
<gene>
    <name evidence="1" type="ORF">Lpp41_08428</name>
</gene>
<dbReference type="EMBL" id="ANKE01000391">
    <property type="protein sequence ID" value="EPC72887.1"/>
    <property type="molecule type" value="Genomic_DNA"/>
</dbReference>